<dbReference type="AlphaFoldDB" id="A0A8J5IH36"/>
<evidence type="ECO:0000313" key="3">
    <source>
        <dbReference type="Proteomes" id="UP000709295"/>
    </source>
</evidence>
<organism evidence="2 3">
    <name type="scientific">Phytophthora aleatoria</name>
    <dbReference type="NCBI Taxonomy" id="2496075"/>
    <lineage>
        <taxon>Eukaryota</taxon>
        <taxon>Sar</taxon>
        <taxon>Stramenopiles</taxon>
        <taxon>Oomycota</taxon>
        <taxon>Peronosporomycetes</taxon>
        <taxon>Peronosporales</taxon>
        <taxon>Peronosporaceae</taxon>
        <taxon>Phytophthora</taxon>
    </lineage>
</organism>
<sequence>MEKGVSDIKPVLDTVRLKRHSNVNESSNANSPPPKFGSKTSQVAFVRPKLSERSTHSVLTHAEKYHIARPLFEPVIDRHTRLSSAKFYRQIRTGRLRLHWLLMLNK</sequence>
<protein>
    <submittedName>
        <fullName evidence="2">Uncharacterized protein</fullName>
    </submittedName>
</protein>
<feature type="region of interest" description="Disordered" evidence="1">
    <location>
        <begin position="16"/>
        <end position="42"/>
    </location>
</feature>
<reference evidence="2" key="1">
    <citation type="submission" date="2021-01" db="EMBL/GenBank/DDBJ databases">
        <title>Phytophthora aleatoria, a newly-described species from Pinus radiata is distinct from Phytophthora cactorum isolates based on comparative genomics.</title>
        <authorList>
            <person name="Mcdougal R."/>
            <person name="Panda P."/>
            <person name="Williams N."/>
            <person name="Studholme D.J."/>
        </authorList>
    </citation>
    <scope>NUCLEOTIDE SEQUENCE</scope>
    <source>
        <strain evidence="2">NZFS 4037</strain>
    </source>
</reference>
<evidence type="ECO:0000313" key="2">
    <source>
        <dbReference type="EMBL" id="KAG6943313.1"/>
    </source>
</evidence>
<gene>
    <name evidence="2" type="ORF">JG688_00017663</name>
</gene>
<dbReference type="Proteomes" id="UP000709295">
    <property type="component" value="Unassembled WGS sequence"/>
</dbReference>
<dbReference type="EMBL" id="JAENGY010002757">
    <property type="protein sequence ID" value="KAG6943313.1"/>
    <property type="molecule type" value="Genomic_DNA"/>
</dbReference>
<accession>A0A8J5IH36</accession>
<comment type="caution">
    <text evidence="2">The sequence shown here is derived from an EMBL/GenBank/DDBJ whole genome shotgun (WGS) entry which is preliminary data.</text>
</comment>
<proteinExistence type="predicted"/>
<name>A0A8J5IH36_9STRA</name>
<evidence type="ECO:0000256" key="1">
    <source>
        <dbReference type="SAM" id="MobiDB-lite"/>
    </source>
</evidence>
<keyword evidence="3" id="KW-1185">Reference proteome</keyword>